<reference evidence="1 2" key="1">
    <citation type="submission" date="2018-10" db="EMBL/GenBank/DDBJ databases">
        <title>A collection Staphylococci species genome sequencing.</title>
        <authorList>
            <person name="Cole K."/>
        </authorList>
    </citation>
    <scope>NUCLEOTIDE SEQUENCE [LARGE SCALE GENOMIC DNA]</scope>
    <source>
        <strain evidence="2">NCTC 12218</strain>
    </source>
</reference>
<evidence type="ECO:0000313" key="2">
    <source>
        <dbReference type="Proteomes" id="UP000274792"/>
    </source>
</evidence>
<gene>
    <name evidence="1" type="ORF">CD117_04265</name>
</gene>
<organism evidence="1 2">
    <name type="scientific">Mammaliicoccus sciuri</name>
    <name type="common">Staphylococcus sciuri</name>
    <dbReference type="NCBI Taxonomy" id="1296"/>
    <lineage>
        <taxon>Bacteria</taxon>
        <taxon>Bacillati</taxon>
        <taxon>Bacillota</taxon>
        <taxon>Bacilli</taxon>
        <taxon>Bacillales</taxon>
        <taxon>Staphylococcaceae</taxon>
        <taxon>Mammaliicoccus</taxon>
    </lineage>
</organism>
<sequence length="94" mass="11018">MIEVGTAGKTIFPYHGFQFMSEVTLLPSGISLDIKCIETDQMIIRTFFYDQSDYECQRDIIENAIRDYVLANTTEVERLFKFLSSDNWTRDLFD</sequence>
<protein>
    <submittedName>
        <fullName evidence="1">DUF1108 family protein</fullName>
    </submittedName>
</protein>
<proteinExistence type="predicted"/>
<dbReference type="Proteomes" id="UP000274792">
    <property type="component" value="Unassembled WGS sequence"/>
</dbReference>
<comment type="caution">
    <text evidence="1">The sequence shown here is derived from an EMBL/GenBank/DDBJ whole genome shotgun (WGS) entry which is preliminary data.</text>
</comment>
<evidence type="ECO:0000313" key="1">
    <source>
        <dbReference type="EMBL" id="RTX73809.1"/>
    </source>
</evidence>
<dbReference type="RefSeq" id="WP_126476856.1">
    <property type="nucleotide sequence ID" value="NZ_RXWV01000023.1"/>
</dbReference>
<name>A0AAJ4SIK1_MAMSC</name>
<accession>A0AAJ4SIK1</accession>
<dbReference type="AlphaFoldDB" id="A0AAJ4SIK1"/>
<dbReference type="EMBL" id="RXWV01000023">
    <property type="protein sequence ID" value="RTX73809.1"/>
    <property type="molecule type" value="Genomic_DNA"/>
</dbReference>